<feature type="domain" description="FtsK" evidence="6">
    <location>
        <begin position="998"/>
        <end position="1185"/>
    </location>
</feature>
<dbReference type="InterPro" id="IPR027417">
    <property type="entry name" value="P-loop_NTPase"/>
</dbReference>
<keyword evidence="1" id="KW-0677">Repeat</keyword>
<dbReference type="GO" id="GO:0003677">
    <property type="term" value="F:DNA binding"/>
    <property type="evidence" value="ECO:0007669"/>
    <property type="project" value="InterPro"/>
</dbReference>
<keyword evidence="8" id="KW-1185">Reference proteome</keyword>
<organism evidence="7 8">
    <name type="scientific">Pseudolactococcus reticulitermitis</name>
    <dbReference type="NCBI Taxonomy" id="2025039"/>
    <lineage>
        <taxon>Bacteria</taxon>
        <taxon>Bacillati</taxon>
        <taxon>Bacillota</taxon>
        <taxon>Bacilli</taxon>
        <taxon>Lactobacillales</taxon>
        <taxon>Streptococcaceae</taxon>
        <taxon>Pseudolactococcus</taxon>
    </lineage>
</organism>
<dbReference type="InterPro" id="IPR002543">
    <property type="entry name" value="FtsK_dom"/>
</dbReference>
<keyword evidence="3 4" id="KW-0067">ATP-binding</keyword>
<feature type="binding site" evidence="4">
    <location>
        <begin position="672"/>
        <end position="679"/>
    </location>
    <ligand>
        <name>ATP</name>
        <dbReference type="ChEBI" id="CHEBI:30616"/>
    </ligand>
</feature>
<dbReference type="PROSITE" id="PS50901">
    <property type="entry name" value="FTSK"/>
    <property type="match status" value="2"/>
</dbReference>
<evidence type="ECO:0000256" key="2">
    <source>
        <dbReference type="ARBA" id="ARBA00022741"/>
    </source>
</evidence>
<accession>A0A224X342</accession>
<evidence type="ECO:0000313" key="7">
    <source>
        <dbReference type="EMBL" id="GAX48459.1"/>
    </source>
</evidence>
<evidence type="ECO:0000256" key="1">
    <source>
        <dbReference type="ARBA" id="ARBA00022737"/>
    </source>
</evidence>
<sequence>MTLFETNEEQKQHHFSLDERLNPDEVVFVIFLLNEKLDKITLTTSQPFFNTEKYKFSIVNDSVFINGSKTGIGKQAVAGQLFFIVSRENAETSYFIRNETKDFIFGKSENSGIQVTDASLLILHAQNMTVKPQGETVYLNDCLVEKTTIVAIEDGMTVLTPSFYLEKCQEQWKVTSFSDAVIFNRDKLLKVPKSDLYPKDFPDYRRSPRLNLEVSKQTFKLDALTKDNSKDKNGLMKMLLPPLGMLAMTGVTTVLSGRNPAMMLGMGGMSLMTAGVTVSQYVTDKKEKRIEEEEQAADYQVYLLNEVNQLGTAYEAEKKVLAYQQPTPLELTEMVANYDARIYERQRHNKDFLEVSIGLSDRPSKLKVEIGADAKDLSEDAAHLRNLQERYTTQRDVATPITLTDATIGLVGTDEVLKDTVQALLFQTAFFHSYQDVNFISLVSKEAYKETWKPWRLLPHFKLSEVNMRGLVYNEKLRDVVLNAFYQLLMKRKQAVNEAGKEKPQFSPHYIFTIQDDTYLAGHGINELLAEDMSELGVTVIWCKENTKLLPETVTTLIELPNEQKGRLVNENSEFVDEAFKPYVLPENLEYSVRRLSNLNHLEVEKNAVPDSLSLLEQYEVKTVEELEISQRWQAAQPNKSIKSLIGWRGKSDYAYWDLHERAHGPHALVGGTTGSGKSEFLTTYLIGLAINFSPEDIGMLIIDWKGGGIANTLDKLPHFMGAITNLDGAGTARALASIKAELAKRQREFAKFGVNNINGYMSLYKERLTPKEDVNYPTKPLPHLVLVSDEFAELKSNVPEFLDELTSVARIGRSLGVHLILATQKPSGVVNDQIEANSRSKIALKMAGVQDSNELLKTPDAAHITNPGRGYLKVGENEVYELFQSGYAGVPYDPEASQDEVVDERIYKINDLGQYELLYDPGEEVKQGKDTSDLPTQLEKVISEIDKTFEQTKYTLPDKPWLPNLGENIATPQVKTGGKRHLKVPLGLLDIPSDQTQENYDFDFTKHGNTVIFASSGYGKSTVLQTLALNLAKANTPEQVQMNLLDFGNNGLLPLKDLPHVADIVTLEEEEKLQKMLDDIAETLAIRKKQFKTAGVASLEQYESKTKASLPILVNILDNYDGLSPNDKRKESIDSLLLQVLRDGASLGVYLVFTASRTGAVRMNMMSAISTKMALYLNEESEITTIMGREKVLQEAKVGRGQVMVDVPRAIQFYLPVEGDNSTEILENLEKEVSTLDENWTGVRPAKIPMVPELLTTTQFNTVVAEKEDNKFYIGLNKADSAVENFDLFTGNSIGIFSANKKQLGLLAPFLIEQFFEQTGEVIIIDALKGLEDFSGKAKLYISRDDITNHLTELKETMESLMSQKDSEMKQIIIFNGIADILEKNFYQQAQFISLIEQNTSQRQLIFMDYQTKVGDNFSMPTVTVKENITQILFGGELSSQHFIENLSLAVKNESYQRNVLHCVKDEELYHIVVPIIQEEG</sequence>
<reference evidence="8" key="1">
    <citation type="submission" date="2017-08" db="EMBL/GenBank/DDBJ databases">
        <title>Draft genome sequence of Lactococcus sp. strain Rs-Y01, isolated from the gut of the lower termite Reticulitermes speratus.</title>
        <authorList>
            <person name="Ohkuma M."/>
            <person name="Yuki M."/>
        </authorList>
    </citation>
    <scope>NUCLEOTIDE SEQUENCE [LARGE SCALE GENOMIC DNA]</scope>
    <source>
        <strain evidence="8">Rs-Y01</strain>
    </source>
</reference>
<keyword evidence="5" id="KW-0175">Coiled coil</keyword>
<feature type="binding site" evidence="4">
    <location>
        <begin position="1015"/>
        <end position="1022"/>
    </location>
    <ligand>
        <name>ATP</name>
        <dbReference type="ChEBI" id="CHEBI:30616"/>
    </ligand>
</feature>
<dbReference type="InterPro" id="IPR050206">
    <property type="entry name" value="FtsK/SpoIIIE/SftA"/>
</dbReference>
<dbReference type="InterPro" id="IPR023839">
    <property type="entry name" value="Firmicutes_EssC_C"/>
</dbReference>
<dbReference type="RefSeq" id="WP_238594980.1">
    <property type="nucleotide sequence ID" value="NZ_BEDT01000008.1"/>
</dbReference>
<evidence type="ECO:0000256" key="4">
    <source>
        <dbReference type="PROSITE-ProRule" id="PRU00289"/>
    </source>
</evidence>
<comment type="caution">
    <text evidence="7">The sequence shown here is derived from an EMBL/GenBank/DDBJ whole genome shotgun (WGS) entry which is preliminary data.</text>
</comment>
<dbReference type="PANTHER" id="PTHR22683:SF1">
    <property type="entry name" value="TYPE VII SECRETION SYSTEM PROTEIN ESSC"/>
    <property type="match status" value="1"/>
</dbReference>
<dbReference type="GO" id="GO:0005524">
    <property type="term" value="F:ATP binding"/>
    <property type="evidence" value="ECO:0007669"/>
    <property type="project" value="UniProtKB-UniRule"/>
</dbReference>
<name>A0A224X342_9LACT</name>
<feature type="domain" description="FtsK" evidence="6">
    <location>
        <begin position="652"/>
        <end position="854"/>
    </location>
</feature>
<dbReference type="Pfam" id="PF01580">
    <property type="entry name" value="FtsK_SpoIIIE"/>
    <property type="match status" value="2"/>
</dbReference>
<evidence type="ECO:0000259" key="6">
    <source>
        <dbReference type="PROSITE" id="PS50901"/>
    </source>
</evidence>
<proteinExistence type="predicted"/>
<dbReference type="PANTHER" id="PTHR22683">
    <property type="entry name" value="SPORULATION PROTEIN RELATED"/>
    <property type="match status" value="1"/>
</dbReference>
<gene>
    <name evidence="7" type="ORF">RsY01_2088</name>
</gene>
<dbReference type="NCBIfam" id="TIGR03928">
    <property type="entry name" value="T7_EssCb_Firm"/>
    <property type="match status" value="1"/>
</dbReference>
<feature type="coiled-coil region" evidence="5">
    <location>
        <begin position="1345"/>
        <end position="1372"/>
    </location>
</feature>
<dbReference type="Proteomes" id="UP000218689">
    <property type="component" value="Unassembled WGS sequence"/>
</dbReference>
<protein>
    <recommendedName>
        <fullName evidence="6">FtsK domain-containing protein</fullName>
    </recommendedName>
</protein>
<dbReference type="Gene3D" id="3.40.50.300">
    <property type="entry name" value="P-loop containing nucleotide triphosphate hydrolases"/>
    <property type="match status" value="2"/>
</dbReference>
<dbReference type="EMBL" id="BEDT01000008">
    <property type="protein sequence ID" value="GAX48459.1"/>
    <property type="molecule type" value="Genomic_DNA"/>
</dbReference>
<evidence type="ECO:0000256" key="5">
    <source>
        <dbReference type="SAM" id="Coils"/>
    </source>
</evidence>
<keyword evidence="2 4" id="KW-0547">Nucleotide-binding</keyword>
<dbReference type="SUPFAM" id="SSF52540">
    <property type="entry name" value="P-loop containing nucleoside triphosphate hydrolases"/>
    <property type="match status" value="2"/>
</dbReference>
<evidence type="ECO:0000313" key="8">
    <source>
        <dbReference type="Proteomes" id="UP000218689"/>
    </source>
</evidence>
<evidence type="ECO:0000256" key="3">
    <source>
        <dbReference type="ARBA" id="ARBA00022840"/>
    </source>
</evidence>